<dbReference type="InterPro" id="IPR027417">
    <property type="entry name" value="P-loop_NTPase"/>
</dbReference>
<accession>A0A1V9XVJ0</accession>
<organism evidence="8 9">
    <name type="scientific">Tropilaelaps mercedesae</name>
    <dbReference type="NCBI Taxonomy" id="418985"/>
    <lineage>
        <taxon>Eukaryota</taxon>
        <taxon>Metazoa</taxon>
        <taxon>Ecdysozoa</taxon>
        <taxon>Arthropoda</taxon>
        <taxon>Chelicerata</taxon>
        <taxon>Arachnida</taxon>
        <taxon>Acari</taxon>
        <taxon>Parasitiformes</taxon>
        <taxon>Mesostigmata</taxon>
        <taxon>Gamasina</taxon>
        <taxon>Dermanyssoidea</taxon>
        <taxon>Laelapidae</taxon>
        <taxon>Tropilaelaps</taxon>
    </lineage>
</organism>
<comment type="caution">
    <text evidence="8">The sequence shown here is derived from an EMBL/GenBank/DDBJ whole genome shotgun (WGS) entry which is preliminary data.</text>
</comment>
<dbReference type="Gene3D" id="3.40.50.300">
    <property type="entry name" value="P-loop containing nucleotide triphosphate hydrolases"/>
    <property type="match status" value="1"/>
</dbReference>
<dbReference type="STRING" id="418985.A0A1V9XVJ0"/>
<feature type="compositionally biased region" description="Basic and acidic residues" evidence="5">
    <location>
        <begin position="145"/>
        <end position="157"/>
    </location>
</feature>
<evidence type="ECO:0000313" key="9">
    <source>
        <dbReference type="Proteomes" id="UP000192247"/>
    </source>
</evidence>
<feature type="active site" description="For sulfotransferase activity" evidence="3">
    <location>
        <position position="265"/>
    </location>
</feature>
<keyword evidence="2" id="KW-0325">Glycoprotein</keyword>
<feature type="transmembrane region" description="Helical" evidence="6">
    <location>
        <begin position="16"/>
        <end position="34"/>
    </location>
</feature>
<keyword evidence="9" id="KW-1185">Reference proteome</keyword>
<name>A0A1V9XVJ0_9ACAR</name>
<dbReference type="Proteomes" id="UP000192247">
    <property type="component" value="Unassembled WGS sequence"/>
</dbReference>
<feature type="non-terminal residue" evidence="8">
    <location>
        <position position="1"/>
    </location>
</feature>
<dbReference type="GO" id="GO:0008467">
    <property type="term" value="F:[heparan sulfate]-glucosamine 3-sulfotransferase activity"/>
    <property type="evidence" value="ECO:0007669"/>
    <property type="project" value="TreeGrafter"/>
</dbReference>
<dbReference type="SUPFAM" id="SSF52540">
    <property type="entry name" value="P-loop containing nucleoside triphosphate hydrolases"/>
    <property type="match status" value="1"/>
</dbReference>
<feature type="domain" description="Sulfotransferase" evidence="7">
    <location>
        <begin position="256"/>
        <end position="311"/>
    </location>
</feature>
<evidence type="ECO:0000259" key="7">
    <source>
        <dbReference type="Pfam" id="PF00685"/>
    </source>
</evidence>
<protein>
    <submittedName>
        <fullName evidence="8">Heparan sulfate sulfotransferase-like</fullName>
    </submittedName>
</protein>
<dbReference type="AlphaFoldDB" id="A0A1V9XVJ0"/>
<feature type="region of interest" description="Disordered" evidence="5">
    <location>
        <begin position="103"/>
        <end position="236"/>
    </location>
</feature>
<feature type="binding site" evidence="4">
    <location>
        <begin position="265"/>
        <end position="269"/>
    </location>
    <ligand>
        <name>3'-phosphoadenylyl sulfate</name>
        <dbReference type="ChEBI" id="CHEBI:58339"/>
    </ligand>
</feature>
<feature type="region of interest" description="Disordered" evidence="5">
    <location>
        <begin position="322"/>
        <end position="342"/>
    </location>
</feature>
<evidence type="ECO:0000256" key="5">
    <source>
        <dbReference type="SAM" id="MobiDB-lite"/>
    </source>
</evidence>
<dbReference type="EMBL" id="MNPL01003445">
    <property type="protein sequence ID" value="OQR77499.1"/>
    <property type="molecule type" value="Genomic_DNA"/>
</dbReference>
<evidence type="ECO:0000256" key="2">
    <source>
        <dbReference type="ARBA" id="ARBA00023180"/>
    </source>
</evidence>
<evidence type="ECO:0000313" key="8">
    <source>
        <dbReference type="EMBL" id="OQR77499.1"/>
    </source>
</evidence>
<feature type="compositionally biased region" description="Low complexity" evidence="5">
    <location>
        <begin position="131"/>
        <end position="141"/>
    </location>
</feature>
<keyword evidence="6" id="KW-1133">Transmembrane helix</keyword>
<evidence type="ECO:0000256" key="6">
    <source>
        <dbReference type="SAM" id="Phobius"/>
    </source>
</evidence>
<keyword evidence="1 8" id="KW-0808">Transferase</keyword>
<dbReference type="PANTHER" id="PTHR10605:SF65">
    <property type="entry name" value="GH20068P"/>
    <property type="match status" value="1"/>
</dbReference>
<dbReference type="Pfam" id="PF00685">
    <property type="entry name" value="Sulfotransfer_1"/>
    <property type="match status" value="1"/>
</dbReference>
<evidence type="ECO:0000256" key="4">
    <source>
        <dbReference type="PIRSR" id="PIRSR637359-2"/>
    </source>
</evidence>
<gene>
    <name evidence="8" type="ORF">BIW11_07057</name>
</gene>
<feature type="compositionally biased region" description="Polar residues" evidence="5">
    <location>
        <begin position="224"/>
        <end position="236"/>
    </location>
</feature>
<dbReference type="InterPro" id="IPR037359">
    <property type="entry name" value="NST/OST"/>
</dbReference>
<dbReference type="InParanoid" id="A0A1V9XVJ0"/>
<reference evidence="8 9" key="1">
    <citation type="journal article" date="2017" name="Gigascience">
        <title>Draft genome of the honey bee ectoparasitic mite, Tropilaelaps mercedesae, is shaped by the parasitic life history.</title>
        <authorList>
            <person name="Dong X."/>
            <person name="Armstrong S.D."/>
            <person name="Xia D."/>
            <person name="Makepeace B.L."/>
            <person name="Darby A.C."/>
            <person name="Kadowaki T."/>
        </authorList>
    </citation>
    <scope>NUCLEOTIDE SEQUENCE [LARGE SCALE GENOMIC DNA]</scope>
    <source>
        <strain evidence="8">Wuxi-XJTLU</strain>
    </source>
</reference>
<feature type="compositionally biased region" description="Basic and acidic residues" evidence="5">
    <location>
        <begin position="106"/>
        <end position="116"/>
    </location>
</feature>
<proteinExistence type="predicted"/>
<feature type="compositionally biased region" description="Polar residues" evidence="5">
    <location>
        <begin position="159"/>
        <end position="189"/>
    </location>
</feature>
<dbReference type="InterPro" id="IPR000863">
    <property type="entry name" value="Sulfotransferase_dom"/>
</dbReference>
<dbReference type="PANTHER" id="PTHR10605">
    <property type="entry name" value="HEPARAN SULFATE SULFOTRANSFERASE"/>
    <property type="match status" value="1"/>
</dbReference>
<sequence length="342" mass="35604">WVEGSGSMAYQQARRLFVLALSATCFVLLHVLLLQQQPMPPSPDYATHLSVSLPLADDSGDSLYVLPAQPHGVSMPPTGGAAAPGGRSAGARGDVAVLSVDVDSENGARDEPDGRHLLLHHPPQVEGSMGASGAASSRRSAPLSESDRPADDADVVGRSENSVNDAKPNASGNPAAQATPTLPLNESSPPSGPLQVGGFSTGAGEAPVMSATAGGDAGAEGLSTAENSSAPNSGQSIATAQTTTALPRAGGVKRLPQCIIIGARKGGTRALLEFLNLHPAIEKATDEVHFFDDDSKYRLGLDWYRTRMPPSTAEQMWLTHSTPKPKWQAEGHWRPQNFDTSA</sequence>
<evidence type="ECO:0000256" key="3">
    <source>
        <dbReference type="PIRSR" id="PIRSR637359-1"/>
    </source>
</evidence>
<dbReference type="OrthoDB" id="6504578at2759"/>
<keyword evidence="6" id="KW-0472">Membrane</keyword>
<keyword evidence="6" id="KW-0812">Transmembrane</keyword>
<evidence type="ECO:0000256" key="1">
    <source>
        <dbReference type="ARBA" id="ARBA00022679"/>
    </source>
</evidence>